<dbReference type="Pfam" id="PF11769">
    <property type="entry name" value="DUF3313"/>
    <property type="match status" value="1"/>
</dbReference>
<dbReference type="Proteomes" id="UP000003113">
    <property type="component" value="Unassembled WGS sequence"/>
</dbReference>
<evidence type="ECO:0000256" key="1">
    <source>
        <dbReference type="SAM" id="MobiDB-lite"/>
    </source>
</evidence>
<feature type="compositionally biased region" description="Polar residues" evidence="1">
    <location>
        <begin position="27"/>
        <end position="43"/>
    </location>
</feature>
<dbReference type="RefSeq" id="WP_008162749.1">
    <property type="nucleotide sequence ID" value="NZ_AGUF01000046.1"/>
</dbReference>
<name>H0F6X9_9BURK</name>
<keyword evidence="3" id="KW-1185">Reference proteome</keyword>
<sequence length="231" mass="25527">MKPTLALAASCALIGLAGCTNLPKAQDYSTSLGESQSQLQQDPDWSGGRLWVRPGPPIGSQFDRKLILEDVTYIQGDRPDDLNMHGDAQMRERVLSYMNEALRREFRQGGYQLITTPAPRTVRLRAAITGTFKNDRDPRAREYVPIGYVLSKGAKAAGLRDQSTRLLIEASARDAYTNQLLIASMGAVTGANLPPDRKPTADDVRTAIDDWALKVREQFDRIWAGNVPAEK</sequence>
<dbReference type="AlphaFoldDB" id="H0F6X9"/>
<comment type="caution">
    <text evidence="2">The sequence shown here is derived from an EMBL/GenBank/DDBJ whole genome shotgun (WGS) entry which is preliminary data.</text>
</comment>
<feature type="region of interest" description="Disordered" evidence="1">
    <location>
        <begin position="27"/>
        <end position="49"/>
    </location>
</feature>
<reference evidence="2 3" key="1">
    <citation type="journal article" date="2012" name="J. Bacteriol.">
        <title>Genome sequence of the highly efficient arsenite-oxidizing bacterium Achromobacter arsenitoxydans SY8.</title>
        <authorList>
            <person name="Li X."/>
            <person name="Hu Y."/>
            <person name="Gong J."/>
            <person name="Lin Y."/>
            <person name="Johnstone L."/>
            <person name="Rensing C."/>
            <person name="Wang G."/>
        </authorList>
    </citation>
    <scope>NUCLEOTIDE SEQUENCE [LARGE SCALE GENOMIC DNA]</scope>
    <source>
        <strain evidence="2 3">SY8</strain>
    </source>
</reference>
<dbReference type="EMBL" id="AGUF01000046">
    <property type="protein sequence ID" value="EHK66037.1"/>
    <property type="molecule type" value="Genomic_DNA"/>
</dbReference>
<dbReference type="eggNOG" id="ENOG503313B">
    <property type="taxonomic scope" value="Bacteria"/>
</dbReference>
<dbReference type="InterPro" id="IPR021747">
    <property type="entry name" value="DUF3313"/>
</dbReference>
<protein>
    <submittedName>
        <fullName evidence="2">Lipoprotein 14</fullName>
    </submittedName>
</protein>
<evidence type="ECO:0000313" key="2">
    <source>
        <dbReference type="EMBL" id="EHK66037.1"/>
    </source>
</evidence>
<gene>
    <name evidence="2" type="ORF">KYC_12948</name>
</gene>
<keyword evidence="2" id="KW-0449">Lipoprotein</keyword>
<dbReference type="STRING" id="477184.KYC_12948"/>
<dbReference type="PATRIC" id="fig|477184.5.peg.2560"/>
<dbReference type="PROSITE" id="PS51257">
    <property type="entry name" value="PROKAR_LIPOPROTEIN"/>
    <property type="match status" value="1"/>
</dbReference>
<organism evidence="2 3">
    <name type="scientific">Achromobacter arsenitoxydans SY8</name>
    <dbReference type="NCBI Taxonomy" id="477184"/>
    <lineage>
        <taxon>Bacteria</taxon>
        <taxon>Pseudomonadati</taxon>
        <taxon>Pseudomonadota</taxon>
        <taxon>Betaproteobacteria</taxon>
        <taxon>Burkholderiales</taxon>
        <taxon>Alcaligenaceae</taxon>
        <taxon>Achromobacter</taxon>
    </lineage>
</organism>
<accession>H0F6X9</accession>
<evidence type="ECO:0000313" key="3">
    <source>
        <dbReference type="Proteomes" id="UP000003113"/>
    </source>
</evidence>
<proteinExistence type="predicted"/>
<dbReference type="OrthoDB" id="8655108at2"/>